<dbReference type="InterPro" id="IPR039315">
    <property type="entry name" value="CheW"/>
</dbReference>
<sequence length="152" mass="16939">MDTNQFIIFKVGNEKFGIRITEVQEIIKPQEVTTLPESAQFIKGIIELRGEVIVIVNLGERLGLTKDNNDGRVLVVEINGVKAGLIVDDASDVIQIDENMIKKPKGNMAGIKTEYLSGVAKLDEELIVLLDFDRLFSDEQQVQIEQAAKENN</sequence>
<dbReference type="RefSeq" id="WP_015326049.1">
    <property type="nucleotide sequence ID" value="NC_019978.1"/>
</dbReference>
<dbReference type="SUPFAM" id="SSF50341">
    <property type="entry name" value="CheW-like"/>
    <property type="match status" value="1"/>
</dbReference>
<evidence type="ECO:0000259" key="1">
    <source>
        <dbReference type="PROSITE" id="PS50851"/>
    </source>
</evidence>
<dbReference type="STRING" id="748449.Halha_0314"/>
<dbReference type="PROSITE" id="PS50851">
    <property type="entry name" value="CHEW"/>
    <property type="match status" value="1"/>
</dbReference>
<accession>L0K898</accession>
<proteinExistence type="predicted"/>
<feature type="domain" description="CheW-like" evidence="1">
    <location>
        <begin position="3"/>
        <end position="141"/>
    </location>
</feature>
<organism evidence="2 3">
    <name type="scientific">Halobacteroides halobius (strain ATCC 35273 / DSM 5150 / MD-1)</name>
    <dbReference type="NCBI Taxonomy" id="748449"/>
    <lineage>
        <taxon>Bacteria</taxon>
        <taxon>Bacillati</taxon>
        <taxon>Bacillota</taxon>
        <taxon>Clostridia</taxon>
        <taxon>Halanaerobiales</taxon>
        <taxon>Halobacteroidaceae</taxon>
        <taxon>Halobacteroides</taxon>
    </lineage>
</organism>
<gene>
    <name evidence="2" type="ordered locus">Halha_0314</name>
</gene>
<dbReference type="PANTHER" id="PTHR22617">
    <property type="entry name" value="CHEMOTAXIS SENSOR HISTIDINE KINASE-RELATED"/>
    <property type="match status" value="1"/>
</dbReference>
<dbReference type="Proteomes" id="UP000010880">
    <property type="component" value="Chromosome"/>
</dbReference>
<reference evidence="3" key="1">
    <citation type="submission" date="2012-02" db="EMBL/GenBank/DDBJ databases">
        <title>The complete genome of Halobacteroides halobius DSM 5150.</title>
        <authorList>
            <person name="Lucas S."/>
            <person name="Copeland A."/>
            <person name="Lapidus A."/>
            <person name="Glavina del Rio T."/>
            <person name="Dalin E."/>
            <person name="Tice H."/>
            <person name="Bruce D."/>
            <person name="Goodwin L."/>
            <person name="Pitluck S."/>
            <person name="Peters L."/>
            <person name="Mikhailova N."/>
            <person name="Gu W."/>
            <person name="Kyrpides N."/>
            <person name="Mavromatis K."/>
            <person name="Ivanova N."/>
            <person name="Brettin T."/>
            <person name="Detter J.C."/>
            <person name="Han C."/>
            <person name="Larimer F."/>
            <person name="Land M."/>
            <person name="Hauser L."/>
            <person name="Markowitz V."/>
            <person name="Cheng J.-F."/>
            <person name="Hugenholtz P."/>
            <person name="Woyke T."/>
            <person name="Wu D."/>
            <person name="Tindall B."/>
            <person name="Pomrenke H."/>
            <person name="Brambilla E."/>
            <person name="Klenk H.-P."/>
            <person name="Eisen J.A."/>
        </authorList>
    </citation>
    <scope>NUCLEOTIDE SEQUENCE [LARGE SCALE GENOMIC DNA]</scope>
    <source>
        <strain evidence="3">ATCC 35273 / DSM 5150 / MD-1</strain>
    </source>
</reference>
<dbReference type="Pfam" id="PF01584">
    <property type="entry name" value="CheW"/>
    <property type="match status" value="1"/>
</dbReference>
<protein>
    <submittedName>
        <fullName evidence="2">Chemotaxis signal transduction protein</fullName>
    </submittedName>
</protein>
<dbReference type="Gene3D" id="2.40.50.180">
    <property type="entry name" value="CheA-289, Domain 4"/>
    <property type="match status" value="1"/>
</dbReference>
<dbReference type="GO" id="GO:0007165">
    <property type="term" value="P:signal transduction"/>
    <property type="evidence" value="ECO:0007669"/>
    <property type="project" value="InterPro"/>
</dbReference>
<evidence type="ECO:0000313" key="3">
    <source>
        <dbReference type="Proteomes" id="UP000010880"/>
    </source>
</evidence>
<dbReference type="GO" id="GO:0005829">
    <property type="term" value="C:cytosol"/>
    <property type="evidence" value="ECO:0007669"/>
    <property type="project" value="TreeGrafter"/>
</dbReference>
<dbReference type="GO" id="GO:0006935">
    <property type="term" value="P:chemotaxis"/>
    <property type="evidence" value="ECO:0007669"/>
    <property type="project" value="InterPro"/>
</dbReference>
<dbReference type="KEGG" id="hhl:Halha_0314"/>
<keyword evidence="3" id="KW-1185">Reference proteome</keyword>
<name>L0K898_HALHC</name>
<dbReference type="EMBL" id="CP003359">
    <property type="protein sequence ID" value="AGB40323.1"/>
    <property type="molecule type" value="Genomic_DNA"/>
</dbReference>
<dbReference type="PANTHER" id="PTHR22617:SF23">
    <property type="entry name" value="CHEMOTAXIS PROTEIN CHEW"/>
    <property type="match status" value="1"/>
</dbReference>
<dbReference type="AlphaFoldDB" id="L0K898"/>
<evidence type="ECO:0000313" key="2">
    <source>
        <dbReference type="EMBL" id="AGB40323.1"/>
    </source>
</evidence>
<dbReference type="OrthoDB" id="9794382at2"/>
<dbReference type="Gene3D" id="2.30.30.40">
    <property type="entry name" value="SH3 Domains"/>
    <property type="match status" value="1"/>
</dbReference>
<dbReference type="InterPro" id="IPR036061">
    <property type="entry name" value="CheW-like_dom_sf"/>
</dbReference>
<dbReference type="HOGENOM" id="CLU_048995_3_0_9"/>
<dbReference type="eggNOG" id="COG0835">
    <property type="taxonomic scope" value="Bacteria"/>
</dbReference>
<dbReference type="InterPro" id="IPR002545">
    <property type="entry name" value="CheW-lke_dom"/>
</dbReference>
<dbReference type="SMART" id="SM00260">
    <property type="entry name" value="CheW"/>
    <property type="match status" value="1"/>
</dbReference>